<dbReference type="Pfam" id="PF00733">
    <property type="entry name" value="Asn_synthase"/>
    <property type="match status" value="1"/>
</dbReference>
<proteinExistence type="inferred from homology"/>
<dbReference type="InterPro" id="IPR029055">
    <property type="entry name" value="Ntn_hydrolases_N"/>
</dbReference>
<dbReference type="Gene3D" id="3.60.20.10">
    <property type="entry name" value="Glutamine Phosphoribosylpyrophosphate, subunit 1, domain 1"/>
    <property type="match status" value="1"/>
</dbReference>
<dbReference type="GO" id="GO:0004066">
    <property type="term" value="F:asparagine synthase (glutamine-hydrolyzing) activity"/>
    <property type="evidence" value="ECO:0007669"/>
    <property type="project" value="UniProtKB-EC"/>
</dbReference>
<keyword evidence="4" id="KW-0547">Nucleotide-binding</keyword>
<dbReference type="InterPro" id="IPR014729">
    <property type="entry name" value="Rossmann-like_a/b/a_fold"/>
</dbReference>
<name>A0ABX8IGI9_9GAMM</name>
<evidence type="ECO:0000256" key="2">
    <source>
        <dbReference type="ARBA" id="ARBA00005752"/>
    </source>
</evidence>
<dbReference type="EMBL" id="CP076686">
    <property type="protein sequence ID" value="QWV11739.1"/>
    <property type="molecule type" value="Genomic_DNA"/>
</dbReference>
<dbReference type="GeneID" id="78560507"/>
<dbReference type="EC" id="6.3.5.4" evidence="3"/>
<dbReference type="PANTHER" id="PTHR43284">
    <property type="entry name" value="ASPARAGINE SYNTHETASE (GLUTAMINE-HYDROLYZING)"/>
    <property type="match status" value="1"/>
</dbReference>
<protein>
    <recommendedName>
        <fullName evidence="3">asparagine synthase (glutamine-hydrolyzing)</fullName>
        <ecNumber evidence="3">6.3.5.4</ecNumber>
    </recommendedName>
</protein>
<dbReference type="PANTHER" id="PTHR43284:SF1">
    <property type="entry name" value="ASPARAGINE SYNTHETASE"/>
    <property type="match status" value="1"/>
</dbReference>
<dbReference type="InterPro" id="IPR051786">
    <property type="entry name" value="ASN_synthetase/amidase"/>
</dbReference>
<dbReference type="CDD" id="cd00712">
    <property type="entry name" value="AsnB"/>
    <property type="match status" value="1"/>
</dbReference>
<keyword evidence="10" id="KW-1185">Reference proteome</keyword>
<comment type="similarity">
    <text evidence="2">Belongs to the asparagine synthetase family.</text>
</comment>
<evidence type="ECO:0000259" key="8">
    <source>
        <dbReference type="PROSITE" id="PS51278"/>
    </source>
</evidence>
<sequence length="632" mass="71122">MCGIAGFLRTGTLPDREQHHLWAERMGQAIAHRGPDANGVHIDQDVALVHQRLSILDLSSAGNQPMASSCGRYIIVFNGEIYNFRSLREGLEQDGFSFKTQTDTEVLLALYARHGESCLRQLNGMFAFAIWDAKTKSLFIGRDRLGKKPLYYTDTDGQFFFGSEIKALFATPVVRPALRPDAIKDFFVYQYIPDPKTIYANVHKLPPGHCMEVCEGRISVRKYWDLSFRPVEGRTVSDIKAGLYDVIDEAVRLRMISDVPLGAFLSGGIDSSAVVGLMAGRSSQPVTTCTIGFDDEKFDEIKYADLVARQFKTDHHVFTVKETVADNLVGISRFFDEPFADPSFVPTFFVSQLARTQVTVALAGDGGDENFAGYSKYRTDAIENRIRSLFPPALRHSLFPGLSRLAGHIPGPLGKKASSLLGTVALDPDLGFFTSNCFFNPRVWKRVVSPEFAALTDDYDPADITRHHYQEAPAEDHLSRILYTDIKTYLPGDILVKVDRMSMANSLETRAPLLDYRVVEYAAGIPSALKLKGNCKKHVLKECFSDLLDEDILYRKKMGFSVPLAQWLRSEIRAIAEPLLTGPDSGLSRYFRMEQVRALWQAHLSGDNRFTQELWSMVVFALWYQHYKDFVR</sequence>
<feature type="domain" description="Glutamine amidotransferase type-2" evidence="8">
    <location>
        <begin position="2"/>
        <end position="216"/>
    </location>
</feature>
<dbReference type="InterPro" id="IPR017932">
    <property type="entry name" value="GATase_2_dom"/>
</dbReference>
<evidence type="ECO:0000256" key="4">
    <source>
        <dbReference type="ARBA" id="ARBA00022741"/>
    </source>
</evidence>
<keyword evidence="6" id="KW-0315">Glutamine amidotransferase</keyword>
<evidence type="ECO:0000256" key="5">
    <source>
        <dbReference type="ARBA" id="ARBA00022840"/>
    </source>
</evidence>
<evidence type="ECO:0000256" key="7">
    <source>
        <dbReference type="ARBA" id="ARBA00048741"/>
    </source>
</evidence>
<reference evidence="9 10" key="1">
    <citation type="submission" date="2021-06" db="EMBL/GenBank/DDBJ databases">
        <title>Microbial metabolic specificity influences pelagic lipid remineralization.</title>
        <authorList>
            <person name="Behrendt L."/>
            <person name="Hunter J.E."/>
            <person name="Alcolombri U."/>
            <person name="Smriga S."/>
            <person name="Mincer T."/>
            <person name="Lowenstein D.P."/>
            <person name="Peaudecerf F.J."/>
            <person name="Fernandez V.I."/>
            <person name="Fredricks H."/>
            <person name="Almblad H."/>
            <person name="Harrison J.J."/>
            <person name="Stocker R."/>
            <person name="Van Mooy B.A.S."/>
        </authorList>
    </citation>
    <scope>NUCLEOTIDE SEQUENCE [LARGE SCALE GENOMIC DNA]</scope>
    <source>
        <strain evidence="9 10">HP15-B</strain>
    </source>
</reference>
<dbReference type="PIRSF" id="PIRSF001589">
    <property type="entry name" value="Asn_synthetase_glu-h"/>
    <property type="match status" value="1"/>
</dbReference>
<keyword evidence="5" id="KW-0067">ATP-binding</keyword>
<dbReference type="NCBIfam" id="TIGR01536">
    <property type="entry name" value="asn_synth_AEB"/>
    <property type="match status" value="1"/>
</dbReference>
<keyword evidence="9" id="KW-0436">Ligase</keyword>
<gene>
    <name evidence="9" type="primary">asnB</name>
    <name evidence="9" type="ORF">KQ249_13695</name>
</gene>
<evidence type="ECO:0000256" key="1">
    <source>
        <dbReference type="ARBA" id="ARBA00005187"/>
    </source>
</evidence>
<organism evidence="9 10">
    <name type="scientific">Marinobacter adhaerens</name>
    <dbReference type="NCBI Taxonomy" id="1033846"/>
    <lineage>
        <taxon>Bacteria</taxon>
        <taxon>Pseudomonadati</taxon>
        <taxon>Pseudomonadota</taxon>
        <taxon>Gammaproteobacteria</taxon>
        <taxon>Pseudomonadales</taxon>
        <taxon>Marinobacteraceae</taxon>
        <taxon>Marinobacter</taxon>
    </lineage>
</organism>
<dbReference type="InterPro" id="IPR033738">
    <property type="entry name" value="AsnB_N"/>
</dbReference>
<dbReference type="SUPFAM" id="SSF56235">
    <property type="entry name" value="N-terminal nucleophile aminohydrolases (Ntn hydrolases)"/>
    <property type="match status" value="1"/>
</dbReference>
<evidence type="ECO:0000313" key="10">
    <source>
        <dbReference type="Proteomes" id="UP000683442"/>
    </source>
</evidence>
<accession>A0ABX8IGI9</accession>
<dbReference type="PROSITE" id="PS51278">
    <property type="entry name" value="GATASE_TYPE_2"/>
    <property type="match status" value="1"/>
</dbReference>
<dbReference type="Gene3D" id="3.40.50.620">
    <property type="entry name" value="HUPs"/>
    <property type="match status" value="2"/>
</dbReference>
<evidence type="ECO:0000256" key="3">
    <source>
        <dbReference type="ARBA" id="ARBA00012737"/>
    </source>
</evidence>
<dbReference type="SUPFAM" id="SSF52402">
    <property type="entry name" value="Adenine nucleotide alpha hydrolases-like"/>
    <property type="match status" value="1"/>
</dbReference>
<dbReference type="InterPro" id="IPR001962">
    <property type="entry name" value="Asn_synthase"/>
</dbReference>
<evidence type="ECO:0000313" key="9">
    <source>
        <dbReference type="EMBL" id="QWV11739.1"/>
    </source>
</evidence>
<dbReference type="InterPro" id="IPR006426">
    <property type="entry name" value="Asn_synth_AEB"/>
</dbReference>
<dbReference type="RefSeq" id="WP_014577268.1">
    <property type="nucleotide sequence ID" value="NZ_CP076686.1"/>
</dbReference>
<comment type="catalytic activity">
    <reaction evidence="7">
        <text>L-aspartate + L-glutamine + ATP + H2O = L-asparagine + L-glutamate + AMP + diphosphate + H(+)</text>
        <dbReference type="Rhea" id="RHEA:12228"/>
        <dbReference type="ChEBI" id="CHEBI:15377"/>
        <dbReference type="ChEBI" id="CHEBI:15378"/>
        <dbReference type="ChEBI" id="CHEBI:29985"/>
        <dbReference type="ChEBI" id="CHEBI:29991"/>
        <dbReference type="ChEBI" id="CHEBI:30616"/>
        <dbReference type="ChEBI" id="CHEBI:33019"/>
        <dbReference type="ChEBI" id="CHEBI:58048"/>
        <dbReference type="ChEBI" id="CHEBI:58359"/>
        <dbReference type="ChEBI" id="CHEBI:456215"/>
        <dbReference type="EC" id="6.3.5.4"/>
    </reaction>
</comment>
<comment type="pathway">
    <text evidence="1">Amino-acid biosynthesis; L-asparagine biosynthesis; L-asparagine from L-aspartate (L-Gln route): step 1/1.</text>
</comment>
<evidence type="ECO:0000256" key="6">
    <source>
        <dbReference type="ARBA" id="ARBA00022962"/>
    </source>
</evidence>
<dbReference type="Proteomes" id="UP000683442">
    <property type="component" value="Chromosome"/>
</dbReference>
<dbReference type="Pfam" id="PF13537">
    <property type="entry name" value="GATase_7"/>
    <property type="match status" value="1"/>
</dbReference>
<dbReference type="CDD" id="cd01991">
    <property type="entry name" value="Asn_synthase_B_C"/>
    <property type="match status" value="1"/>
</dbReference>